<dbReference type="OrthoDB" id="5294764at2"/>
<dbReference type="Proteomes" id="UP000236753">
    <property type="component" value="Unassembled WGS sequence"/>
</dbReference>
<dbReference type="GO" id="GO:0015035">
    <property type="term" value="F:protein-disulfide reductase activity"/>
    <property type="evidence" value="ECO:0007669"/>
    <property type="project" value="InterPro"/>
</dbReference>
<sequence>MREEKEKITVYYDGACPSCIKDRENYEKLAGESGKDVCWFDITGQDKHLRDIGIDPHLALTQLHVRDEHQQIVSELDAYILLMSRVLLLKPLAWFIGLPVIRPVLSSLYHRMVNRRLQKSGRL</sequence>
<protein>
    <submittedName>
        <fullName evidence="1">Predicted thiol-disulfide oxidoreductase YuxK, DCC family</fullName>
    </submittedName>
</protein>
<gene>
    <name evidence="1" type="ORF">SAMN05216334_12016</name>
</gene>
<evidence type="ECO:0000313" key="1">
    <source>
        <dbReference type="EMBL" id="SEG00914.1"/>
    </source>
</evidence>
<dbReference type="AlphaFoldDB" id="A0A1H5WN72"/>
<dbReference type="EMBL" id="FNUX01000020">
    <property type="protein sequence ID" value="SEG00914.1"/>
    <property type="molecule type" value="Genomic_DNA"/>
</dbReference>
<accession>A0A1H5WN72</accession>
<name>A0A1H5WN72_9PROT</name>
<reference evidence="1 2" key="1">
    <citation type="submission" date="2016-10" db="EMBL/GenBank/DDBJ databases">
        <authorList>
            <person name="de Groot N.N."/>
        </authorList>
    </citation>
    <scope>NUCLEOTIDE SEQUENCE [LARGE SCALE GENOMIC DNA]</scope>
    <source>
        <strain evidence="1 2">Nm13</strain>
    </source>
</reference>
<dbReference type="Pfam" id="PF04134">
    <property type="entry name" value="DCC1-like"/>
    <property type="match status" value="1"/>
</dbReference>
<dbReference type="RefSeq" id="WP_103967013.1">
    <property type="nucleotide sequence ID" value="NZ_FNUX01000020.1"/>
</dbReference>
<evidence type="ECO:0000313" key="2">
    <source>
        <dbReference type="Proteomes" id="UP000236753"/>
    </source>
</evidence>
<dbReference type="InterPro" id="IPR007263">
    <property type="entry name" value="DCC1-like"/>
</dbReference>
<organism evidence="1 2">
    <name type="scientific">Nitrosomonas ureae</name>
    <dbReference type="NCBI Taxonomy" id="44577"/>
    <lineage>
        <taxon>Bacteria</taxon>
        <taxon>Pseudomonadati</taxon>
        <taxon>Pseudomonadota</taxon>
        <taxon>Betaproteobacteria</taxon>
        <taxon>Nitrosomonadales</taxon>
        <taxon>Nitrosomonadaceae</taxon>
        <taxon>Nitrosomonas</taxon>
    </lineage>
</organism>
<proteinExistence type="predicted"/>